<evidence type="ECO:0000313" key="2">
    <source>
        <dbReference type="Proteomes" id="UP000634043"/>
    </source>
</evidence>
<organism evidence="1 2">
    <name type="scientific">Pontibacter amylolyticus</name>
    <dbReference type="NCBI Taxonomy" id="1424080"/>
    <lineage>
        <taxon>Bacteria</taxon>
        <taxon>Pseudomonadati</taxon>
        <taxon>Bacteroidota</taxon>
        <taxon>Cytophagia</taxon>
        <taxon>Cytophagales</taxon>
        <taxon>Hymenobacteraceae</taxon>
        <taxon>Pontibacter</taxon>
    </lineage>
</organism>
<accession>A0ABQ1WH38</accession>
<reference evidence="2" key="1">
    <citation type="journal article" date="2019" name="Int. J. Syst. Evol. Microbiol.">
        <title>The Global Catalogue of Microorganisms (GCM) 10K type strain sequencing project: providing services to taxonomists for standard genome sequencing and annotation.</title>
        <authorList>
            <consortium name="The Broad Institute Genomics Platform"/>
            <consortium name="The Broad Institute Genome Sequencing Center for Infectious Disease"/>
            <person name="Wu L."/>
            <person name="Ma J."/>
        </authorList>
    </citation>
    <scope>NUCLEOTIDE SEQUENCE [LARGE SCALE GENOMIC DNA]</scope>
    <source>
        <strain evidence="2">CGMCC 1.12749</strain>
    </source>
</reference>
<dbReference type="Proteomes" id="UP000634043">
    <property type="component" value="Unassembled WGS sequence"/>
</dbReference>
<dbReference type="RefSeq" id="WP_188503033.1">
    <property type="nucleotide sequence ID" value="NZ_BMFP01000009.1"/>
</dbReference>
<proteinExistence type="predicted"/>
<dbReference type="Pfam" id="PF20383">
    <property type="entry name" value="DUF6678"/>
    <property type="match status" value="1"/>
</dbReference>
<comment type="caution">
    <text evidence="1">The sequence shown here is derived from an EMBL/GenBank/DDBJ whole genome shotgun (WGS) entry which is preliminary data.</text>
</comment>
<name>A0ABQ1WH38_9BACT</name>
<dbReference type="EMBL" id="BMFP01000009">
    <property type="protein sequence ID" value="GGG30190.1"/>
    <property type="molecule type" value="Genomic_DNA"/>
</dbReference>
<gene>
    <name evidence="1" type="ORF">GCM10011323_37080</name>
</gene>
<dbReference type="InterPro" id="IPR046500">
    <property type="entry name" value="DUF6678"/>
</dbReference>
<keyword evidence="2" id="KW-1185">Reference proteome</keyword>
<evidence type="ECO:0000313" key="1">
    <source>
        <dbReference type="EMBL" id="GGG30190.1"/>
    </source>
</evidence>
<sequence>MAEPNDVLMRLLEEKRLVPLLNQTKWQELIGAMCELSLIELNVRIKYLQDDQEPVGFSPIWWEQLEQTGLKNIEWLEIKALKEIGAGLLAPTLQEDYTDLIQKVLDRYSIPYAMDGEVFRITGYQLLQ</sequence>
<protein>
    <submittedName>
        <fullName evidence="1">Uncharacterized protein</fullName>
    </submittedName>
</protein>